<accession>I0WJT7</accession>
<evidence type="ECO:0000256" key="3">
    <source>
        <dbReference type="ARBA" id="ARBA00023004"/>
    </source>
</evidence>
<organism evidence="7 8">
    <name type="scientific">Imtechella halotolerans K1</name>
    <dbReference type="NCBI Taxonomy" id="946077"/>
    <lineage>
        <taxon>Bacteria</taxon>
        <taxon>Pseudomonadati</taxon>
        <taxon>Bacteroidota</taxon>
        <taxon>Flavobacteriia</taxon>
        <taxon>Flavobacteriales</taxon>
        <taxon>Flavobacteriaceae</taxon>
        <taxon>Imtechella</taxon>
    </lineage>
</organism>
<keyword evidence="2 4" id="KW-0479">Metal-binding</keyword>
<gene>
    <name evidence="7" type="ORF">W5A_01480</name>
</gene>
<keyword evidence="1 4" id="KW-0349">Heme</keyword>
<keyword evidence="3 4" id="KW-0408">Iron</keyword>
<evidence type="ECO:0000256" key="5">
    <source>
        <dbReference type="SAM" id="SignalP"/>
    </source>
</evidence>
<evidence type="ECO:0000256" key="1">
    <source>
        <dbReference type="ARBA" id="ARBA00022617"/>
    </source>
</evidence>
<dbReference type="OrthoDB" id="955119at2"/>
<name>I0WJT7_9FLAO</name>
<evidence type="ECO:0000256" key="4">
    <source>
        <dbReference type="PROSITE-ProRule" id="PRU00433"/>
    </source>
</evidence>
<keyword evidence="5" id="KW-0732">Signal</keyword>
<dbReference type="EMBL" id="AJJU01000002">
    <property type="protein sequence ID" value="EID76653.1"/>
    <property type="molecule type" value="Genomic_DNA"/>
</dbReference>
<feature type="chain" id="PRO_5003636211" evidence="5">
    <location>
        <begin position="20"/>
        <end position="159"/>
    </location>
</feature>
<evidence type="ECO:0000259" key="6">
    <source>
        <dbReference type="PROSITE" id="PS51007"/>
    </source>
</evidence>
<dbReference type="Gene3D" id="1.10.760.10">
    <property type="entry name" value="Cytochrome c-like domain"/>
    <property type="match status" value="1"/>
</dbReference>
<dbReference type="GO" id="GO:0009055">
    <property type="term" value="F:electron transfer activity"/>
    <property type="evidence" value="ECO:0007669"/>
    <property type="project" value="InterPro"/>
</dbReference>
<dbReference type="InterPro" id="IPR036909">
    <property type="entry name" value="Cyt_c-like_dom_sf"/>
</dbReference>
<dbReference type="AlphaFoldDB" id="I0WJT7"/>
<proteinExistence type="predicted"/>
<sequence>MKNLLVLSLLILLFSCANKQDNKEGFQYQRTQKETTTPTQTKIKKTPVDLSNKGVGPISQVSFDPIINSSLVEKGRIIFQQKCTTCHFPDKKFIGPAMKGIYTKRSPEWVMNMIINPERMIKEDPIAEALFEEYNRTPMLNQNISEEDARAIAEYLRTL</sequence>
<dbReference type="STRING" id="946077.W5A_01480"/>
<dbReference type="RefSeq" id="WP_008236664.1">
    <property type="nucleotide sequence ID" value="NZ_AJJU01000002.1"/>
</dbReference>
<feature type="signal peptide" evidence="5">
    <location>
        <begin position="1"/>
        <end position="19"/>
    </location>
</feature>
<comment type="caution">
    <text evidence="7">The sequence shown here is derived from an EMBL/GenBank/DDBJ whole genome shotgun (WGS) entry which is preliminary data.</text>
</comment>
<protein>
    <submittedName>
        <fullName evidence="7">Cytochrome c</fullName>
    </submittedName>
</protein>
<dbReference type="GO" id="GO:0020037">
    <property type="term" value="F:heme binding"/>
    <property type="evidence" value="ECO:0007669"/>
    <property type="project" value="InterPro"/>
</dbReference>
<evidence type="ECO:0000256" key="2">
    <source>
        <dbReference type="ARBA" id="ARBA00022723"/>
    </source>
</evidence>
<dbReference type="eggNOG" id="COG2010">
    <property type="taxonomic scope" value="Bacteria"/>
</dbReference>
<dbReference type="SUPFAM" id="SSF46626">
    <property type="entry name" value="Cytochrome c"/>
    <property type="match status" value="1"/>
</dbReference>
<evidence type="ECO:0000313" key="7">
    <source>
        <dbReference type="EMBL" id="EID76653.1"/>
    </source>
</evidence>
<dbReference type="InterPro" id="IPR009056">
    <property type="entry name" value="Cyt_c-like_dom"/>
</dbReference>
<evidence type="ECO:0000313" key="8">
    <source>
        <dbReference type="Proteomes" id="UP000005938"/>
    </source>
</evidence>
<dbReference type="Proteomes" id="UP000005938">
    <property type="component" value="Unassembled WGS sequence"/>
</dbReference>
<reference evidence="7 8" key="1">
    <citation type="journal article" date="2012" name="J. Bacteriol.">
        <title>Genome Sequence of the Halotolerant Bacterium Imtechella halotolerans K1T.</title>
        <authorList>
            <person name="Kumar S."/>
            <person name="Vikram S."/>
            <person name="Subramanian S."/>
            <person name="Raghava G.P."/>
            <person name="Pinnaka A.K."/>
        </authorList>
    </citation>
    <scope>NUCLEOTIDE SEQUENCE [LARGE SCALE GENOMIC DNA]</scope>
    <source>
        <strain evidence="7 8">K1</strain>
    </source>
</reference>
<keyword evidence="8" id="KW-1185">Reference proteome</keyword>
<dbReference type="PROSITE" id="PS51257">
    <property type="entry name" value="PROKAR_LIPOPROTEIN"/>
    <property type="match status" value="1"/>
</dbReference>
<dbReference type="PROSITE" id="PS51007">
    <property type="entry name" value="CYTC"/>
    <property type="match status" value="1"/>
</dbReference>
<feature type="domain" description="Cytochrome c" evidence="6">
    <location>
        <begin position="70"/>
        <end position="159"/>
    </location>
</feature>
<dbReference type="GO" id="GO:0046872">
    <property type="term" value="F:metal ion binding"/>
    <property type="evidence" value="ECO:0007669"/>
    <property type="project" value="UniProtKB-KW"/>
</dbReference>
<dbReference type="Pfam" id="PF00034">
    <property type="entry name" value="Cytochrom_C"/>
    <property type="match status" value="1"/>
</dbReference>